<evidence type="ECO:0000256" key="1">
    <source>
        <dbReference type="SAM" id="SignalP"/>
    </source>
</evidence>
<keyword evidence="3" id="KW-1185">Reference proteome</keyword>
<dbReference type="AlphaFoldDB" id="A0A841L9W8"/>
<evidence type="ECO:0000313" key="2">
    <source>
        <dbReference type="EMBL" id="MBB6227763.1"/>
    </source>
</evidence>
<dbReference type="RefSeq" id="WP_184198912.1">
    <property type="nucleotide sequence ID" value="NZ_BMOX01000026.1"/>
</dbReference>
<feature type="chain" id="PRO_5032428742" description="DUF885 family protein" evidence="1">
    <location>
        <begin position="25"/>
        <end position="549"/>
    </location>
</feature>
<name>A0A841L9W8_9SPHN</name>
<dbReference type="Pfam" id="PF05960">
    <property type="entry name" value="DUF885"/>
    <property type="match status" value="1"/>
</dbReference>
<evidence type="ECO:0000313" key="3">
    <source>
        <dbReference type="Proteomes" id="UP000538147"/>
    </source>
</evidence>
<accession>A0A841L9W8</accession>
<evidence type="ECO:0008006" key="4">
    <source>
        <dbReference type="Google" id="ProtNLM"/>
    </source>
</evidence>
<gene>
    <name evidence="2" type="ORF">FHS79_001942</name>
</gene>
<dbReference type="PANTHER" id="PTHR33361:SF2">
    <property type="entry name" value="DUF885 DOMAIN-CONTAINING PROTEIN"/>
    <property type="match status" value="1"/>
</dbReference>
<dbReference type="InterPro" id="IPR010281">
    <property type="entry name" value="DUF885"/>
</dbReference>
<comment type="caution">
    <text evidence="2">The sequence shown here is derived from an EMBL/GenBank/DDBJ whole genome shotgun (WGS) entry which is preliminary data.</text>
</comment>
<protein>
    <recommendedName>
        <fullName evidence="4">DUF885 family protein</fullName>
    </recommendedName>
</protein>
<dbReference type="Proteomes" id="UP000538147">
    <property type="component" value="Unassembled WGS sequence"/>
</dbReference>
<sequence length="549" mass="61956">MIMRIRGTILATTLALLLASPASAGEPAGRGNHTDLVALFGEYQAWKAGIGTEHTPQAVAARLETLGALRARLNRIGVQGWPRHQKADWLVVRSRLDEAEFVHKITRPWARDPGFVLEPIQRLAFTTLPGDPAFAAKLRGVPTTLANARATLDDVAADHADLALRSLVQSDGVEDGYPYRADPPRGVIGWYKDLQGRAAKEAPALVPDIEKAIAALEDYRRWLASERPRMQGRAGVGTEALDWYLRHVLLMPYTSQDAATLSQRELDRLWGFYALERHRNRALPEIKLAASDAEYMARVEATDARVRRFLVEEDFISIPDMIPADWRKLIVPGTYSEPINVPFITRATPPNYWEQIQFRDPSPDHLHAVIPGHRFDLLISNANPNPIRAGVVDGARWQGWAVYLEEAALQAGFFDDQPRQRELIQLFGLWRAARALGDVWNQRNEKTAAEVSAYWLKVTPLLDADVARKYAHIRTLPGHGLEYTIGNVQMWNLLSERRQQLGDKFELKAFHDDFIRRGRIPMSLIRYEMTGNDSDLPWLFDDTPMPAVK</sequence>
<dbReference type="PANTHER" id="PTHR33361">
    <property type="entry name" value="GLR0591 PROTEIN"/>
    <property type="match status" value="1"/>
</dbReference>
<reference evidence="2 3" key="1">
    <citation type="submission" date="2020-08" db="EMBL/GenBank/DDBJ databases">
        <title>Genomic Encyclopedia of Type Strains, Phase IV (KMG-IV): sequencing the most valuable type-strain genomes for metagenomic binning, comparative biology and taxonomic classification.</title>
        <authorList>
            <person name="Goeker M."/>
        </authorList>
    </citation>
    <scope>NUCLEOTIDE SEQUENCE [LARGE SCALE GENOMIC DNA]</scope>
    <source>
        <strain evidence="2 3">DSM 102189</strain>
    </source>
</reference>
<proteinExistence type="predicted"/>
<dbReference type="EMBL" id="JACIIV010000012">
    <property type="protein sequence ID" value="MBB6227763.1"/>
    <property type="molecule type" value="Genomic_DNA"/>
</dbReference>
<feature type="signal peptide" evidence="1">
    <location>
        <begin position="1"/>
        <end position="24"/>
    </location>
</feature>
<keyword evidence="1" id="KW-0732">Signal</keyword>
<organism evidence="2 3">
    <name type="scientific">Polymorphobacter multimanifer</name>
    <dbReference type="NCBI Taxonomy" id="1070431"/>
    <lineage>
        <taxon>Bacteria</taxon>
        <taxon>Pseudomonadati</taxon>
        <taxon>Pseudomonadota</taxon>
        <taxon>Alphaproteobacteria</taxon>
        <taxon>Sphingomonadales</taxon>
        <taxon>Sphingosinicellaceae</taxon>
        <taxon>Polymorphobacter</taxon>
    </lineage>
</organism>